<gene>
    <name evidence="3" type="ORF">HNR46_002169</name>
</gene>
<dbReference type="Pfam" id="PF07589">
    <property type="entry name" value="PEP-CTERM"/>
    <property type="match status" value="1"/>
</dbReference>
<accession>A0A840VDH7</accession>
<evidence type="ECO:0000256" key="1">
    <source>
        <dbReference type="SAM" id="SignalP"/>
    </source>
</evidence>
<dbReference type="Proteomes" id="UP000557717">
    <property type="component" value="Unassembled WGS sequence"/>
</dbReference>
<name>A0A840VDH7_9BACT</name>
<comment type="caution">
    <text evidence="3">The sequence shown here is derived from an EMBL/GenBank/DDBJ whole genome shotgun (WGS) entry which is preliminary data.</text>
</comment>
<organism evidence="3 4">
    <name type="scientific">Haloferula luteola</name>
    <dbReference type="NCBI Taxonomy" id="595692"/>
    <lineage>
        <taxon>Bacteria</taxon>
        <taxon>Pseudomonadati</taxon>
        <taxon>Verrucomicrobiota</taxon>
        <taxon>Verrucomicrobiia</taxon>
        <taxon>Verrucomicrobiales</taxon>
        <taxon>Verrucomicrobiaceae</taxon>
        <taxon>Haloferula</taxon>
    </lineage>
</organism>
<protein>
    <recommendedName>
        <fullName evidence="2">Ice-binding protein C-terminal domain-containing protein</fullName>
    </recommendedName>
</protein>
<proteinExistence type="predicted"/>
<feature type="domain" description="Ice-binding protein C-terminal" evidence="2">
    <location>
        <begin position="204"/>
        <end position="227"/>
    </location>
</feature>
<keyword evidence="1" id="KW-0732">Signal</keyword>
<evidence type="ECO:0000259" key="2">
    <source>
        <dbReference type="Pfam" id="PF07589"/>
    </source>
</evidence>
<feature type="signal peptide" evidence="1">
    <location>
        <begin position="1"/>
        <end position="22"/>
    </location>
</feature>
<dbReference type="NCBIfam" id="TIGR02595">
    <property type="entry name" value="PEP_CTERM"/>
    <property type="match status" value="1"/>
</dbReference>
<dbReference type="InterPro" id="IPR013424">
    <property type="entry name" value="Ice-binding_C"/>
</dbReference>
<reference evidence="3 4" key="1">
    <citation type="submission" date="2020-08" db="EMBL/GenBank/DDBJ databases">
        <title>Genomic Encyclopedia of Type Strains, Phase IV (KMG-IV): sequencing the most valuable type-strain genomes for metagenomic binning, comparative biology and taxonomic classification.</title>
        <authorList>
            <person name="Goeker M."/>
        </authorList>
    </citation>
    <scope>NUCLEOTIDE SEQUENCE [LARGE SCALE GENOMIC DNA]</scope>
    <source>
        <strain evidence="3 4">YC6886</strain>
    </source>
</reference>
<dbReference type="RefSeq" id="WP_184018536.1">
    <property type="nucleotide sequence ID" value="NZ_JACHFD010000009.1"/>
</dbReference>
<dbReference type="EMBL" id="JACHFD010000009">
    <property type="protein sequence ID" value="MBB5351930.1"/>
    <property type="molecule type" value="Genomic_DNA"/>
</dbReference>
<dbReference type="AlphaFoldDB" id="A0A840VDH7"/>
<keyword evidence="4" id="KW-1185">Reference proteome</keyword>
<feature type="chain" id="PRO_5032495084" description="Ice-binding protein C-terminal domain-containing protein" evidence="1">
    <location>
        <begin position="23"/>
        <end position="227"/>
    </location>
</feature>
<evidence type="ECO:0000313" key="4">
    <source>
        <dbReference type="Proteomes" id="UP000557717"/>
    </source>
</evidence>
<sequence>MKTRKTIAAAAVLLGTLATAHATVIGFGQIGGNNTTVPSSLGSNATADGSGFVVTNGTTPNISLTWDGGWDIHTSGWFDPIEGQTVGGGDWDNEGGISRIGQLDFGTHTIAFAVEDGYSLVLGSFDFGHTAETAGTTSWDITLTDSSLATVWSTTVNFTNGQVETISPNFTGDLGEDYTLTFNRTSESYGSNGRHALDNLSFTQVPEPSAVALLGLAGMGCLLRRRK</sequence>
<evidence type="ECO:0000313" key="3">
    <source>
        <dbReference type="EMBL" id="MBB5351930.1"/>
    </source>
</evidence>